<organism evidence="1 2">
    <name type="scientific">Trichlorobacter ammonificans</name>
    <dbReference type="NCBI Taxonomy" id="2916410"/>
    <lineage>
        <taxon>Bacteria</taxon>
        <taxon>Pseudomonadati</taxon>
        <taxon>Thermodesulfobacteriota</taxon>
        <taxon>Desulfuromonadia</taxon>
        <taxon>Geobacterales</taxon>
        <taxon>Geobacteraceae</taxon>
        <taxon>Trichlorobacter</taxon>
    </lineage>
</organism>
<dbReference type="Proteomes" id="UP001295463">
    <property type="component" value="Chromosome"/>
</dbReference>
<reference evidence="1 2" key="1">
    <citation type="submission" date="2022-03" db="EMBL/GenBank/DDBJ databases">
        <authorList>
            <person name="Koch H."/>
        </authorList>
    </citation>
    <scope>NUCLEOTIDE SEQUENCE [LARGE SCALE GENOMIC DNA]</scope>
    <source>
        <strain evidence="1 2">G1</strain>
    </source>
</reference>
<accession>A0ABN8HIA3</accession>
<dbReference type="EMBL" id="OW150024">
    <property type="protein sequence ID" value="CAH2032535.1"/>
    <property type="molecule type" value="Genomic_DNA"/>
</dbReference>
<keyword evidence="2" id="KW-1185">Reference proteome</keyword>
<evidence type="ECO:0000313" key="2">
    <source>
        <dbReference type="Proteomes" id="UP001295463"/>
    </source>
</evidence>
<gene>
    <name evidence="1" type="ORF">GEAMG1_2699</name>
</gene>
<proteinExistence type="predicted"/>
<evidence type="ECO:0000313" key="1">
    <source>
        <dbReference type="EMBL" id="CAH2032535.1"/>
    </source>
</evidence>
<protein>
    <submittedName>
        <fullName evidence="1">Uncharacterized protein</fullName>
    </submittedName>
</protein>
<sequence>MSALEGRKNLPITLKYDMFK</sequence>
<name>A0ABN8HIA3_9BACT</name>